<sequence>MSNRLLLLFLVTSACAFEWPFAWSFQIPWLSARIAIIGAGAAGSSAAYFASLAKTRSNLTFDIDVYERADYIGGRSTIVFPYGNTELPHIELGGSIFVEANKNMMRATKEFGLEKVDSDFNYKGELGIWDGQQFVFRTETSGIGSWWGKLGALWRYGYSAPTKVDSIVKNMLHHFLKLYNHDFGTWKDIPSVVAQVKLLDVVAQTGAEYFDTQGVGLKFSRELIDAASRVNYGQNLEHIHGFGALVSMSADQASTVVSGNRAIFENFIKASGANILLNTTVTKLSKSTKPLEWHLSTSDGLSLEYDAVIVAAPLPFANLQFKPALKTNVPKVPYVHLHVTLLTTTAKHANSGCFGLGPGKKVPKTVLTTYDGVRNGGKEPEFNSINYIRPLKEGGEEWVVKIFSNASLSDAWLEEVFDGQVGWVHRKEWDAYPRLDPLTPDAFPSVELDEALYYVNALEPFISTMETETIAARNVVELMLQDVFKAGLCPTPKPTTDGEPEPPLKLKDDFVYGFDCAGE</sequence>
<dbReference type="PANTHER" id="PTHR15944">
    <property type="entry name" value="FARNESYLCYSTEINE LYASE"/>
    <property type="match status" value="1"/>
</dbReference>
<keyword evidence="4 8" id="KW-0732">Signal</keyword>
<keyword evidence="11" id="KW-1185">Reference proteome</keyword>
<feature type="signal peptide" evidence="8">
    <location>
        <begin position="1"/>
        <end position="16"/>
    </location>
</feature>
<organism evidence="10 11">
    <name type="scientific">Exidia glandulosa HHB12029</name>
    <dbReference type="NCBI Taxonomy" id="1314781"/>
    <lineage>
        <taxon>Eukaryota</taxon>
        <taxon>Fungi</taxon>
        <taxon>Dikarya</taxon>
        <taxon>Basidiomycota</taxon>
        <taxon>Agaricomycotina</taxon>
        <taxon>Agaricomycetes</taxon>
        <taxon>Auriculariales</taxon>
        <taxon>Exidiaceae</taxon>
        <taxon>Exidia</taxon>
    </lineage>
</organism>
<evidence type="ECO:0000256" key="1">
    <source>
        <dbReference type="ARBA" id="ARBA00001974"/>
    </source>
</evidence>
<dbReference type="InterPro" id="IPR036188">
    <property type="entry name" value="FAD/NAD-bd_sf"/>
</dbReference>
<dbReference type="OrthoDB" id="437369at2759"/>
<dbReference type="Gene3D" id="3.50.50.60">
    <property type="entry name" value="FAD/NAD(P)-binding domain"/>
    <property type="match status" value="1"/>
</dbReference>
<dbReference type="InParanoid" id="A0A165HVH5"/>
<comment type="similarity">
    <text evidence="2">Belongs to the prenylcysteine oxidase family.</text>
</comment>
<gene>
    <name evidence="10" type="ORF">EXIGLDRAFT_710192</name>
</gene>
<proteinExistence type="inferred from homology"/>
<keyword evidence="7" id="KW-0325">Glycoprotein</keyword>
<evidence type="ECO:0000313" key="10">
    <source>
        <dbReference type="EMBL" id="KZV92517.1"/>
    </source>
</evidence>
<dbReference type="PANTHER" id="PTHR15944:SF0">
    <property type="entry name" value="PRENYLCYSTEINE LYASE DOMAIN-CONTAINING PROTEIN"/>
    <property type="match status" value="1"/>
</dbReference>
<accession>A0A165HVH5</accession>
<feature type="chain" id="PRO_5007858893" evidence="8">
    <location>
        <begin position="17"/>
        <end position="519"/>
    </location>
</feature>
<dbReference type="GO" id="GO:0030328">
    <property type="term" value="P:prenylcysteine catabolic process"/>
    <property type="evidence" value="ECO:0007669"/>
    <property type="project" value="InterPro"/>
</dbReference>
<keyword evidence="6" id="KW-0560">Oxidoreductase</keyword>
<dbReference type="GO" id="GO:0001735">
    <property type="term" value="F:prenylcysteine oxidase activity"/>
    <property type="evidence" value="ECO:0007669"/>
    <property type="project" value="InterPro"/>
</dbReference>
<comment type="cofactor">
    <cofactor evidence="1">
        <name>FAD</name>
        <dbReference type="ChEBI" id="CHEBI:57692"/>
    </cofactor>
</comment>
<reference evidence="10 11" key="1">
    <citation type="journal article" date="2016" name="Mol. Biol. Evol.">
        <title>Comparative Genomics of Early-Diverging Mushroom-Forming Fungi Provides Insights into the Origins of Lignocellulose Decay Capabilities.</title>
        <authorList>
            <person name="Nagy L.G."/>
            <person name="Riley R."/>
            <person name="Tritt A."/>
            <person name="Adam C."/>
            <person name="Daum C."/>
            <person name="Floudas D."/>
            <person name="Sun H."/>
            <person name="Yadav J.S."/>
            <person name="Pangilinan J."/>
            <person name="Larsson K.H."/>
            <person name="Matsuura K."/>
            <person name="Barry K."/>
            <person name="Labutti K."/>
            <person name="Kuo R."/>
            <person name="Ohm R.A."/>
            <person name="Bhattacharya S.S."/>
            <person name="Shirouzu T."/>
            <person name="Yoshinaga Y."/>
            <person name="Martin F.M."/>
            <person name="Grigoriev I.V."/>
            <person name="Hibbett D.S."/>
        </authorList>
    </citation>
    <scope>NUCLEOTIDE SEQUENCE [LARGE SCALE GENOMIC DNA]</scope>
    <source>
        <strain evidence="10 11">HHB12029</strain>
    </source>
</reference>
<dbReference type="SUPFAM" id="SSF51905">
    <property type="entry name" value="FAD/NAD(P)-binding domain"/>
    <property type="match status" value="1"/>
</dbReference>
<dbReference type="EMBL" id="KV426007">
    <property type="protein sequence ID" value="KZV92517.1"/>
    <property type="molecule type" value="Genomic_DNA"/>
</dbReference>
<evidence type="ECO:0000256" key="4">
    <source>
        <dbReference type="ARBA" id="ARBA00022729"/>
    </source>
</evidence>
<keyword evidence="5" id="KW-0274">FAD</keyword>
<evidence type="ECO:0000259" key="9">
    <source>
        <dbReference type="Pfam" id="PF07156"/>
    </source>
</evidence>
<evidence type="ECO:0000256" key="8">
    <source>
        <dbReference type="SAM" id="SignalP"/>
    </source>
</evidence>
<name>A0A165HVH5_EXIGL</name>
<dbReference type="InterPro" id="IPR017046">
    <property type="entry name" value="Prenylcysteine_Oxase1"/>
</dbReference>
<dbReference type="GO" id="GO:0030327">
    <property type="term" value="P:prenylated protein catabolic process"/>
    <property type="evidence" value="ECO:0007669"/>
    <property type="project" value="TreeGrafter"/>
</dbReference>
<dbReference type="PROSITE" id="PS51257">
    <property type="entry name" value="PROKAR_LIPOPROTEIN"/>
    <property type="match status" value="1"/>
</dbReference>
<evidence type="ECO:0000256" key="5">
    <source>
        <dbReference type="ARBA" id="ARBA00022827"/>
    </source>
</evidence>
<evidence type="ECO:0000256" key="6">
    <source>
        <dbReference type="ARBA" id="ARBA00023002"/>
    </source>
</evidence>
<keyword evidence="3" id="KW-0285">Flavoprotein</keyword>
<dbReference type="Pfam" id="PF07156">
    <property type="entry name" value="Prenylcys_lyase"/>
    <property type="match status" value="1"/>
</dbReference>
<feature type="domain" description="Prenylcysteine lyase" evidence="9">
    <location>
        <begin position="145"/>
        <end position="483"/>
    </location>
</feature>
<dbReference type="AlphaFoldDB" id="A0A165HVH5"/>
<dbReference type="Proteomes" id="UP000077266">
    <property type="component" value="Unassembled WGS sequence"/>
</dbReference>
<dbReference type="PIRSF" id="PIRSF036292">
    <property type="entry name" value="Prenylcysteine_oxidase"/>
    <property type="match status" value="1"/>
</dbReference>
<evidence type="ECO:0000256" key="2">
    <source>
        <dbReference type="ARBA" id="ARBA00009967"/>
    </source>
</evidence>
<evidence type="ECO:0000313" key="11">
    <source>
        <dbReference type="Proteomes" id="UP000077266"/>
    </source>
</evidence>
<dbReference type="Pfam" id="PF13450">
    <property type="entry name" value="NAD_binding_8"/>
    <property type="match status" value="1"/>
</dbReference>
<evidence type="ECO:0000256" key="3">
    <source>
        <dbReference type="ARBA" id="ARBA00022630"/>
    </source>
</evidence>
<dbReference type="STRING" id="1314781.A0A165HVH5"/>
<evidence type="ECO:0000256" key="7">
    <source>
        <dbReference type="ARBA" id="ARBA00023180"/>
    </source>
</evidence>
<dbReference type="InterPro" id="IPR010795">
    <property type="entry name" value="Prenylcys_lyase"/>
</dbReference>
<protein>
    <submittedName>
        <fullName evidence="10">FAD/NAD(P)-binding domain-containing protein</fullName>
    </submittedName>
</protein>